<dbReference type="GO" id="GO:0045944">
    <property type="term" value="P:positive regulation of transcription by RNA polymerase II"/>
    <property type="evidence" value="ECO:0007669"/>
    <property type="project" value="Ensembl"/>
</dbReference>
<name>G1NUY9_MYOLU</name>
<evidence type="ECO:0000313" key="10">
    <source>
        <dbReference type="Ensembl" id="ENSMLUP00000001062.2"/>
    </source>
</evidence>
<comment type="similarity">
    <text evidence="6">Belongs to the formin homology family.</text>
</comment>
<protein>
    <submittedName>
        <fullName evidence="10">Formin homology 2 domain containing 1</fullName>
    </submittedName>
</protein>
<evidence type="ECO:0000259" key="8">
    <source>
        <dbReference type="PROSITE" id="PS51232"/>
    </source>
</evidence>
<reference evidence="10" key="2">
    <citation type="submission" date="2025-08" db="UniProtKB">
        <authorList>
            <consortium name="Ensembl"/>
        </authorList>
    </citation>
    <scope>IDENTIFICATION</scope>
</reference>
<dbReference type="GO" id="GO:0014704">
    <property type="term" value="C:intercalated disc"/>
    <property type="evidence" value="ECO:0007669"/>
    <property type="project" value="Ensembl"/>
</dbReference>
<dbReference type="HOGENOM" id="CLU_000814_0_0_1"/>
<dbReference type="Gene3D" id="1.25.10.10">
    <property type="entry name" value="Leucine-rich Repeat Variant"/>
    <property type="match status" value="1"/>
</dbReference>
<dbReference type="GO" id="GO:0005829">
    <property type="term" value="C:cytosol"/>
    <property type="evidence" value="ECO:0007669"/>
    <property type="project" value="Ensembl"/>
</dbReference>
<reference evidence="10" key="3">
    <citation type="submission" date="2025-09" db="UniProtKB">
        <authorList>
            <consortium name="Ensembl"/>
        </authorList>
    </citation>
    <scope>IDENTIFICATION</scope>
</reference>
<evidence type="ECO:0000256" key="5">
    <source>
        <dbReference type="ARBA" id="ARBA00023212"/>
    </source>
</evidence>
<accession>G1NUY9</accession>
<dbReference type="InterPro" id="IPR014768">
    <property type="entry name" value="GBD/FH3_dom"/>
</dbReference>
<feature type="domain" description="FH2" evidence="9">
    <location>
        <begin position="925"/>
        <end position="1322"/>
    </location>
</feature>
<feature type="compositionally biased region" description="Basic and acidic residues" evidence="7">
    <location>
        <begin position="1312"/>
        <end position="1329"/>
    </location>
</feature>
<evidence type="ECO:0000256" key="1">
    <source>
        <dbReference type="ARBA" id="ARBA00004245"/>
    </source>
</evidence>
<evidence type="ECO:0000256" key="7">
    <source>
        <dbReference type="SAM" id="MobiDB-lite"/>
    </source>
</evidence>
<keyword evidence="5" id="KW-0206">Cytoskeleton</keyword>
<dbReference type="InterPro" id="IPR015425">
    <property type="entry name" value="FH2_Formin"/>
</dbReference>
<dbReference type="GO" id="GO:0051015">
    <property type="term" value="F:actin filament binding"/>
    <property type="evidence" value="ECO:0007669"/>
    <property type="project" value="TreeGrafter"/>
</dbReference>
<dbReference type="PROSITE" id="PS51232">
    <property type="entry name" value="GBD_FH3"/>
    <property type="match status" value="1"/>
</dbReference>
<dbReference type="Ensembl" id="ENSMLUT00000001161.2">
    <property type="protein sequence ID" value="ENSMLUP00000001062.2"/>
    <property type="gene ID" value="ENSMLUG00000001154.2"/>
</dbReference>
<dbReference type="Gene3D" id="1.20.58.2220">
    <property type="entry name" value="Formin, FH2 domain"/>
    <property type="match status" value="1"/>
</dbReference>
<evidence type="ECO:0000256" key="2">
    <source>
        <dbReference type="ARBA" id="ARBA00022490"/>
    </source>
</evidence>
<dbReference type="GO" id="GO:0051660">
    <property type="term" value="P:establishment of centrosome localization"/>
    <property type="evidence" value="ECO:0007669"/>
    <property type="project" value="Ensembl"/>
</dbReference>
<gene>
    <name evidence="10" type="primary">FHOD1</name>
</gene>
<feature type="compositionally biased region" description="Pro residues" evidence="7">
    <location>
        <begin position="879"/>
        <end position="923"/>
    </location>
</feature>
<feature type="region of interest" description="Disordered" evidence="7">
    <location>
        <begin position="820"/>
        <end position="844"/>
    </location>
</feature>
<dbReference type="InterPro" id="IPR041387">
    <property type="entry name" value="FHOD1_GBD_N"/>
</dbReference>
<proteinExistence type="inferred from homology"/>
<evidence type="ECO:0000259" key="9">
    <source>
        <dbReference type="PROSITE" id="PS51444"/>
    </source>
</evidence>
<dbReference type="STRING" id="59463.ENSMLUP00000001062"/>
<dbReference type="InterPro" id="IPR042201">
    <property type="entry name" value="FH2_Formin_sf"/>
</dbReference>
<sequence>VSVVTVRVQYLEDTDPFACANFPEPRRAPTCSLDGALPLGAQIPALHRLLGAPLKLEDCALQVSPSGYYLDPELSLEEQREMLEGFYEEISKGRKPTLILRTQLSVRVNAILEKLYGSSGPELRRSLFSLKQIFQEDKDLVPEFVHSEGLSCLIRVGAAADHNYQSYILRALGQVMLFVDGMLGVVAHTETVQWLYMLCASLSRLVVKTALKLLLVFVEYSESNAPLFIYAVNSVASTTGALPWANLVCILEEKNGADPELLVYTVTLINKTLAALPDQDSFYDVTDALEQQGMEALVQRHLGAAGTDIDLRAQLVLYESALRMEDGDIEEAAAGGRRERRKPSSEEGKRSRRSLEGGGCHVRTSEPGTWGGGMDAPGVTCLLTDPASSPTGPSSSFSSGPDPLTSPVPSPMGPASGLCTSANLFPALSVASSADSSCERSIYKNPLPTCPSCSAPLHGPSASSAQTRAFSLFLSRLHQTAPICLSPPLSFLSSCPPQPPPLPTVAGKESLIALPRSEWSRHHNYYFFSHLPSPTPTQGPSRTRGLSRPFSPRSLPPRLPLTRDEDMDSQPGAHSPRHRPGIGQGGVEVEEQPRAKIRAGTEGQWRLEGPRKRHWITHYFNIKGHSSQKLQTCQGRDVPIGTAIPFPCSKGPCLESGQTLSRTSLCTLTWECWVVSDPPQMWRIEQGLDMGGRVLGLLGAWSVPVCLCVPAIRGSAQGTSMCTTLGWAAETEKQAALAQGRAEALAGAVPDEADGHPGERVGGQNLPMSPCCPTEAMTLTAASLFLDARELWSSPEPVPASVPKTPQSPAPRVLLRSQRSLEPEPKEPLAPPSPKAEPTQKFSTHVPKLCIGDLDFSDLREDEDQDILNIETVEAGKGVPPPPPPLPLLSEGPPPPPPPPPPPIKGPLPPPPPLPAAPLPPSAPDGLALPTKRKTVKLFWRELKLAGGHGSSGSRFGPCSTLWASLEPVSVDTARLEHLFESRAKDVLPSKKAGEGRRTMTTVLDPKRSNAINIGLTTLPPVHVIKAALVNFDEFAVSKDGIEKLLTMMPTEEERQKIQEAQLANPDIPLAPAETFLMTLASIGGLAARLQLWAFKLDYDSMEREIAEPLYDLKVGMEQLVHNTTFRCILATLLAVGNFLNGSQSSGFELSYLEKVSEVKDTVRRQSLLHHLCSLVLQMRPDSSDLYSEIPALTRCAKVDFEQLAENLGQLEHRSRAAEESLRSLAKHELAPALRTRLTQFLAHCSRRVTMLRVVHRRVCNRFHAFLLYLGYTAQAAREVRIMQFCHTLREFSLEYRTCRDRVLQQQQKRATYRERNKTRGRMITETEKFSGVAGEAPSNPSVPVAVGSGPGQGDADSHASMKSLLTSKPEDATHSRRSRGLVQSSSPVPTAVGASNAPPEESPGSSSPSDTSDEIMDLLVQSVTKSSPRALAARERKRSRGNRKSLRRTLKSGLGEDLVQALGLSKGPGLEV</sequence>
<evidence type="ECO:0000256" key="6">
    <source>
        <dbReference type="ARBA" id="ARBA00023449"/>
    </source>
</evidence>
<keyword evidence="11" id="KW-1185">Reference proteome</keyword>
<dbReference type="GO" id="GO:0042802">
    <property type="term" value="F:identical protein binding"/>
    <property type="evidence" value="ECO:0007669"/>
    <property type="project" value="Ensembl"/>
</dbReference>
<organism evidence="10 11">
    <name type="scientific">Myotis lucifugus</name>
    <name type="common">Little brown bat</name>
    <dbReference type="NCBI Taxonomy" id="59463"/>
    <lineage>
        <taxon>Eukaryota</taxon>
        <taxon>Metazoa</taxon>
        <taxon>Chordata</taxon>
        <taxon>Craniata</taxon>
        <taxon>Vertebrata</taxon>
        <taxon>Euteleostomi</taxon>
        <taxon>Mammalia</taxon>
        <taxon>Eutheria</taxon>
        <taxon>Laurasiatheria</taxon>
        <taxon>Chiroptera</taxon>
        <taxon>Yangochiroptera</taxon>
        <taxon>Vespertilionidae</taxon>
        <taxon>Myotis</taxon>
    </lineage>
</organism>
<dbReference type="InterPro" id="IPR011989">
    <property type="entry name" value="ARM-like"/>
</dbReference>
<feature type="region of interest" description="Disordered" evidence="7">
    <location>
        <begin position="871"/>
        <end position="928"/>
    </location>
</feature>
<feature type="region of interest" description="Disordered" evidence="7">
    <location>
        <begin position="329"/>
        <end position="412"/>
    </location>
</feature>
<feature type="compositionally biased region" description="Low complexity" evidence="7">
    <location>
        <begin position="385"/>
        <end position="403"/>
    </location>
</feature>
<feature type="region of interest" description="Disordered" evidence="7">
    <location>
        <begin position="530"/>
        <end position="596"/>
    </location>
</feature>
<dbReference type="GO" id="GO:0030866">
    <property type="term" value="P:cortical actin cytoskeleton organization"/>
    <property type="evidence" value="ECO:0007669"/>
    <property type="project" value="TreeGrafter"/>
</dbReference>
<feature type="compositionally biased region" description="Low complexity" evidence="7">
    <location>
        <begin position="1399"/>
        <end position="1411"/>
    </location>
</feature>
<dbReference type="GO" id="GO:0005654">
    <property type="term" value="C:nucleoplasm"/>
    <property type="evidence" value="ECO:0007669"/>
    <property type="project" value="Ensembl"/>
</dbReference>
<dbReference type="Pfam" id="PF02181">
    <property type="entry name" value="FH2"/>
    <property type="match status" value="1"/>
</dbReference>
<dbReference type="PANTHER" id="PTHR45920:SF2">
    <property type="entry name" value="FH1_FH2 DOMAIN-CONTAINING PROTEIN 1"/>
    <property type="match status" value="1"/>
</dbReference>
<dbReference type="Pfam" id="PF18382">
    <property type="entry name" value="Formin_GBD_N"/>
    <property type="match status" value="1"/>
</dbReference>
<dbReference type="SUPFAM" id="SSF101447">
    <property type="entry name" value="Formin homology 2 domain (FH2 domain)"/>
    <property type="match status" value="1"/>
</dbReference>
<feature type="compositionally biased region" description="Basic residues" evidence="7">
    <location>
        <begin position="1436"/>
        <end position="1451"/>
    </location>
</feature>
<dbReference type="FunFam" id="1.20.58.2220:FF:000004">
    <property type="entry name" value="Formin homology 2 domain-containing 3"/>
    <property type="match status" value="1"/>
</dbReference>
<dbReference type="GO" id="GO:0001725">
    <property type="term" value="C:stress fiber"/>
    <property type="evidence" value="ECO:0007669"/>
    <property type="project" value="Ensembl"/>
</dbReference>
<dbReference type="GO" id="GO:0051496">
    <property type="term" value="P:positive regulation of stress fiber assembly"/>
    <property type="evidence" value="ECO:0007669"/>
    <property type="project" value="Ensembl"/>
</dbReference>
<evidence type="ECO:0000256" key="4">
    <source>
        <dbReference type="ARBA" id="ARBA00023203"/>
    </source>
</evidence>
<dbReference type="InterPro" id="IPR016024">
    <property type="entry name" value="ARM-type_fold"/>
</dbReference>
<keyword evidence="4" id="KW-0009">Actin-binding</keyword>
<feature type="compositionally biased region" description="Basic and acidic residues" evidence="7">
    <location>
        <begin position="342"/>
        <end position="355"/>
    </location>
</feature>
<evidence type="ECO:0000313" key="11">
    <source>
        <dbReference type="Proteomes" id="UP000001074"/>
    </source>
</evidence>
<dbReference type="FunFam" id="1.25.10.10:FF:000056">
    <property type="entry name" value="FH1/FH2 domain-containing protein 3 isoform X1"/>
    <property type="match status" value="1"/>
</dbReference>
<keyword evidence="3" id="KW-0597">Phosphoprotein</keyword>
<comment type="subcellular location">
    <subcellularLocation>
        <location evidence="1">Cytoplasm</location>
        <location evidence="1">Cytoskeleton</location>
    </subcellularLocation>
</comment>
<dbReference type="eggNOG" id="KOG1925">
    <property type="taxonomic scope" value="Eukaryota"/>
</dbReference>
<reference evidence="10 11" key="1">
    <citation type="journal article" date="2011" name="Nature">
        <title>A high-resolution map of human evolutionary constraint using 29 mammals.</title>
        <authorList>
            <person name="Lindblad-Toh K."/>
            <person name="Garber M."/>
            <person name="Zuk O."/>
            <person name="Lin M.F."/>
            <person name="Parker B.J."/>
            <person name="Washietl S."/>
            <person name="Kheradpour P."/>
            <person name="Ernst J."/>
            <person name="Jordan G."/>
            <person name="Mauceli E."/>
            <person name="Ward L.D."/>
            <person name="Lowe C.B."/>
            <person name="Holloway A.K."/>
            <person name="Clamp M."/>
            <person name="Gnerre S."/>
            <person name="Alfoldi J."/>
            <person name="Beal K."/>
            <person name="Chang J."/>
            <person name="Clawson H."/>
            <person name="Cuff J."/>
            <person name="Di Palma F."/>
            <person name="Fitzgerald S."/>
            <person name="Flicek P."/>
            <person name="Guttman M."/>
            <person name="Hubisz M.J."/>
            <person name="Jaffe D.B."/>
            <person name="Jungreis I."/>
            <person name="Kent W.J."/>
            <person name="Kostka D."/>
            <person name="Lara M."/>
            <person name="Martins A.L."/>
            <person name="Massingham T."/>
            <person name="Moltke I."/>
            <person name="Raney B.J."/>
            <person name="Rasmussen M.D."/>
            <person name="Robinson J."/>
            <person name="Stark A."/>
            <person name="Vilella A.J."/>
            <person name="Wen J."/>
            <person name="Xie X."/>
            <person name="Zody M.C."/>
            <person name="Baldwin J."/>
            <person name="Bloom T."/>
            <person name="Chin C.W."/>
            <person name="Heiman D."/>
            <person name="Nicol R."/>
            <person name="Nusbaum C."/>
            <person name="Young S."/>
            <person name="Wilkinson J."/>
            <person name="Worley K.C."/>
            <person name="Kovar C.L."/>
            <person name="Muzny D.M."/>
            <person name="Gibbs R.A."/>
            <person name="Cree A."/>
            <person name="Dihn H.H."/>
            <person name="Fowler G."/>
            <person name="Jhangiani S."/>
            <person name="Joshi V."/>
            <person name="Lee S."/>
            <person name="Lewis L.R."/>
            <person name="Nazareth L.V."/>
            <person name="Okwuonu G."/>
            <person name="Santibanez J."/>
            <person name="Warren W.C."/>
            <person name="Mardis E.R."/>
            <person name="Weinstock G.M."/>
            <person name="Wilson R.K."/>
            <person name="Delehaunty K."/>
            <person name="Dooling D."/>
            <person name="Fronik C."/>
            <person name="Fulton L."/>
            <person name="Fulton B."/>
            <person name="Graves T."/>
            <person name="Minx P."/>
            <person name="Sodergren E."/>
            <person name="Birney E."/>
            <person name="Margulies E.H."/>
            <person name="Herrero J."/>
            <person name="Green E.D."/>
            <person name="Haussler D."/>
            <person name="Siepel A."/>
            <person name="Goldman N."/>
            <person name="Pollard K.S."/>
            <person name="Pedersen J.S."/>
            <person name="Lander E.S."/>
            <person name="Kellis M."/>
        </authorList>
    </citation>
    <scope>NUCLEOTIDE SEQUENCE [LARGE SCALE GENOMIC DNA]</scope>
</reference>
<dbReference type="GO" id="GO:0007097">
    <property type="term" value="P:nuclear migration"/>
    <property type="evidence" value="ECO:0007669"/>
    <property type="project" value="Ensembl"/>
</dbReference>
<dbReference type="PROSITE" id="PS51444">
    <property type="entry name" value="FH2"/>
    <property type="match status" value="1"/>
</dbReference>
<dbReference type="SUPFAM" id="SSF48371">
    <property type="entry name" value="ARM repeat"/>
    <property type="match status" value="1"/>
</dbReference>
<keyword evidence="2" id="KW-0963">Cytoplasm</keyword>
<evidence type="ECO:0000256" key="3">
    <source>
        <dbReference type="ARBA" id="ARBA00022553"/>
    </source>
</evidence>
<dbReference type="GeneTree" id="ENSGT00940000160212"/>
<feature type="region of interest" description="Disordered" evidence="7">
    <location>
        <begin position="1305"/>
        <end position="1452"/>
    </location>
</feature>
<dbReference type="InParanoid" id="G1NUY9"/>
<dbReference type="Proteomes" id="UP000001074">
    <property type="component" value="Unassembled WGS sequence"/>
</dbReference>
<dbReference type="OMA" id="VRVMQFC"/>
<dbReference type="FunCoup" id="G1NUY9">
    <property type="interactions" value="329"/>
</dbReference>
<dbReference type="Pfam" id="PF24959">
    <property type="entry name" value="FH3_FHOD1-3"/>
    <property type="match status" value="1"/>
</dbReference>
<dbReference type="SMART" id="SM00498">
    <property type="entry name" value="FH2"/>
    <property type="match status" value="1"/>
</dbReference>
<dbReference type="EMBL" id="AAPE02038693">
    <property type="status" value="NOT_ANNOTATED_CDS"/>
    <property type="molecule type" value="Genomic_DNA"/>
</dbReference>
<feature type="domain" description="GBD/FH3" evidence="8">
    <location>
        <begin position="41"/>
        <end position="416"/>
    </location>
</feature>
<feature type="region of interest" description="Disordered" evidence="7">
    <location>
        <begin position="749"/>
        <end position="768"/>
    </location>
</feature>
<dbReference type="PANTHER" id="PTHR45920">
    <property type="entry name" value="FORMIN HOMOLOGY 2 DOMAIN CONTAINING, ISOFORM I"/>
    <property type="match status" value="1"/>
</dbReference>
<dbReference type="InterPro" id="IPR056771">
    <property type="entry name" value="FH3_FHOD1-3-like"/>
</dbReference>